<protein>
    <recommendedName>
        <fullName evidence="1">Methyltransferase type 11 domain-containing protein</fullName>
    </recommendedName>
</protein>
<dbReference type="Gene3D" id="3.40.50.150">
    <property type="entry name" value="Vaccinia Virus protein VP39"/>
    <property type="match status" value="1"/>
</dbReference>
<gene>
    <name evidence="2" type="ORF">SPIL2461_LOCUS1818</name>
</gene>
<dbReference type="Proteomes" id="UP000649617">
    <property type="component" value="Unassembled WGS sequence"/>
</dbReference>
<dbReference type="CDD" id="cd02440">
    <property type="entry name" value="AdoMet_MTases"/>
    <property type="match status" value="1"/>
</dbReference>
<evidence type="ECO:0000313" key="3">
    <source>
        <dbReference type="Proteomes" id="UP000649617"/>
    </source>
</evidence>
<reference evidence="2" key="1">
    <citation type="submission" date="2021-02" db="EMBL/GenBank/DDBJ databases">
        <authorList>
            <person name="Dougan E. K."/>
            <person name="Rhodes N."/>
            <person name="Thang M."/>
            <person name="Chan C."/>
        </authorList>
    </citation>
    <scope>NUCLEOTIDE SEQUENCE</scope>
</reference>
<organism evidence="2 3">
    <name type="scientific">Symbiodinium pilosum</name>
    <name type="common">Dinoflagellate</name>
    <dbReference type="NCBI Taxonomy" id="2952"/>
    <lineage>
        <taxon>Eukaryota</taxon>
        <taxon>Sar</taxon>
        <taxon>Alveolata</taxon>
        <taxon>Dinophyceae</taxon>
        <taxon>Suessiales</taxon>
        <taxon>Symbiodiniaceae</taxon>
        <taxon>Symbiodinium</taxon>
    </lineage>
</organism>
<dbReference type="InterPro" id="IPR013216">
    <property type="entry name" value="Methyltransf_11"/>
</dbReference>
<comment type="caution">
    <text evidence="2">The sequence shown here is derived from an EMBL/GenBank/DDBJ whole genome shotgun (WGS) entry which is preliminary data.</text>
</comment>
<proteinExistence type="predicted"/>
<evidence type="ECO:0000259" key="1">
    <source>
        <dbReference type="Pfam" id="PF08241"/>
    </source>
</evidence>
<dbReference type="AlphaFoldDB" id="A0A812JC81"/>
<name>A0A812JC81_SYMPI</name>
<dbReference type="GO" id="GO:0008757">
    <property type="term" value="F:S-adenosylmethionine-dependent methyltransferase activity"/>
    <property type="evidence" value="ECO:0007669"/>
    <property type="project" value="InterPro"/>
</dbReference>
<sequence length="145" mass="15950">MLVLGLGGGVIPTYLETFCPGTKVLSVDNNPDVVKAAQDFFAYRGETVVQDLHHALDDLSRSRPESFDAIVTDVGHNIKLDRKDMHYVTKLLKPDGLLVENLSTPSYAADQLLMYKEFLGQVSEEVSAGNHILFGSNEAARTLEQ</sequence>
<accession>A0A812JC81</accession>
<dbReference type="OrthoDB" id="418916at2759"/>
<keyword evidence="3" id="KW-1185">Reference proteome</keyword>
<evidence type="ECO:0000313" key="2">
    <source>
        <dbReference type="EMBL" id="CAE7201292.1"/>
    </source>
</evidence>
<feature type="domain" description="Methyltransferase type 11" evidence="1">
    <location>
        <begin position="3"/>
        <end position="99"/>
    </location>
</feature>
<dbReference type="Pfam" id="PF08241">
    <property type="entry name" value="Methyltransf_11"/>
    <property type="match status" value="1"/>
</dbReference>
<dbReference type="InterPro" id="IPR029063">
    <property type="entry name" value="SAM-dependent_MTases_sf"/>
</dbReference>
<dbReference type="EMBL" id="CAJNIZ010001852">
    <property type="protein sequence ID" value="CAE7201292.1"/>
    <property type="molecule type" value="Genomic_DNA"/>
</dbReference>
<dbReference type="SUPFAM" id="SSF53335">
    <property type="entry name" value="S-adenosyl-L-methionine-dependent methyltransferases"/>
    <property type="match status" value="1"/>
</dbReference>